<organism evidence="1 2">
    <name type="scientific">Flavipsychrobacter stenotrophus</name>
    <dbReference type="NCBI Taxonomy" id="2077091"/>
    <lineage>
        <taxon>Bacteria</taxon>
        <taxon>Pseudomonadati</taxon>
        <taxon>Bacteroidota</taxon>
        <taxon>Chitinophagia</taxon>
        <taxon>Chitinophagales</taxon>
        <taxon>Chitinophagaceae</taxon>
        <taxon>Flavipsychrobacter</taxon>
    </lineage>
</organism>
<evidence type="ECO:0000313" key="2">
    <source>
        <dbReference type="Proteomes" id="UP000239872"/>
    </source>
</evidence>
<comment type="caution">
    <text evidence="1">The sequence shown here is derived from an EMBL/GenBank/DDBJ whole genome shotgun (WGS) entry which is preliminary data.</text>
</comment>
<dbReference type="EMBL" id="PPSL01000007">
    <property type="protein sequence ID" value="PQJ09125.1"/>
    <property type="molecule type" value="Genomic_DNA"/>
</dbReference>
<dbReference type="Proteomes" id="UP000239872">
    <property type="component" value="Unassembled WGS sequence"/>
</dbReference>
<accession>A0A2S7SR86</accession>
<dbReference type="OrthoDB" id="1073285at2"/>
<protein>
    <submittedName>
        <fullName evidence="1">Uncharacterized protein</fullName>
    </submittedName>
</protein>
<name>A0A2S7SR86_9BACT</name>
<dbReference type="AlphaFoldDB" id="A0A2S7SR86"/>
<gene>
    <name evidence="1" type="ORF">CJD36_020220</name>
</gene>
<evidence type="ECO:0000313" key="1">
    <source>
        <dbReference type="EMBL" id="PQJ09125.1"/>
    </source>
</evidence>
<sequence length="161" mass="18225">MKIKSSTIKICLLFVFSLGLLSFLPNDRNYQTECVSLESDGYLTIKIWDTQKRSLYKAVKARKDAVNAVLYSGVAGSNGCPTQPPILKTADEQEKFKSIEEAFFSRNGKWVMFTRSAATETTVPSHVENKSWKVYQVSVSKGELRKYLEENNIIKPLNQGF</sequence>
<reference evidence="1 2" key="1">
    <citation type="submission" date="2018-01" db="EMBL/GenBank/DDBJ databases">
        <title>A novel member of the phylum Bacteroidetes isolated from glacier ice.</title>
        <authorList>
            <person name="Liu Q."/>
            <person name="Xin Y.-H."/>
        </authorList>
    </citation>
    <scope>NUCLEOTIDE SEQUENCE [LARGE SCALE GENOMIC DNA]</scope>
    <source>
        <strain evidence="1 2">RB1R16</strain>
    </source>
</reference>
<keyword evidence="2" id="KW-1185">Reference proteome</keyword>
<proteinExistence type="predicted"/>
<dbReference type="RefSeq" id="WP_105041030.1">
    <property type="nucleotide sequence ID" value="NZ_PPSL01000007.1"/>
</dbReference>